<dbReference type="SUPFAM" id="SSF109998">
    <property type="entry name" value="Triger factor/SurA peptide-binding domain-like"/>
    <property type="match status" value="1"/>
</dbReference>
<proteinExistence type="predicted"/>
<dbReference type="GO" id="GO:0003755">
    <property type="term" value="F:peptidyl-prolyl cis-trans isomerase activity"/>
    <property type="evidence" value="ECO:0007669"/>
    <property type="project" value="UniProtKB-KW"/>
</dbReference>
<keyword evidence="1" id="KW-0413">Isomerase</keyword>
<dbReference type="Pfam" id="PF00639">
    <property type="entry name" value="Rotamase"/>
    <property type="match status" value="1"/>
</dbReference>
<dbReference type="InterPro" id="IPR027304">
    <property type="entry name" value="Trigger_fact/SurA_dom_sf"/>
</dbReference>
<gene>
    <name evidence="4" type="ORF">ENO59_02170</name>
</gene>
<sequence>MPRVRQLVVGIALGWMGIAAPLPAQPVEPPADTLVLARVNGHELTVGRFNKSYVEYLIRSGRNDTPANRWRHLDWILDTYLLADEARRRAFEARPEFQAFVDRQIRLAVGARYVEKHFSDSLPAPTEIELREAYRRSKETVALRHLFFRNPQQAQEAYERLQRGEDFVQLANEIFHTEAFDSLAGFLGYVRYRDLDDAVAETAETLQVGQFSPPVRSAYGWHILRVEERLFNPILTESEFQYRRRGLEKHLRLRQLRLGADRFIRQLMESLQVQVNEKAARLLVDAVQQALKPSVMPPPEVTLAPEEVSAVEEQLTPETVLLTYTLNGVPRTFTAGDYYRWLPVLPYREVRYRTMASVGRALRNEVLAELGFAEGLDQDPRVLETVRFMANAYLGDLMRRHLEAYERTEPTEAQLHEAFEHLGYRRLKTAEATYWTIYAGSAARARQLRDDIAAGRIHPPADATYLAHQGPLGRDVLSAYVRKALLHQPMVLCVQIDSCYVLYVHDRKLVYTELEEVADTLRAQLSRLLPEMQLLASLYPKAQLEVDTTLFVQMMQALKMPGPWIPSIATGQARRETVLRQMALPQEPLRRRELP</sequence>
<reference evidence="4" key="1">
    <citation type="journal article" date="2020" name="mSystems">
        <title>Genome- and Community-Level Interaction Insights into Carbon Utilization and Element Cycling Functions of Hydrothermarchaeota in Hydrothermal Sediment.</title>
        <authorList>
            <person name="Zhou Z."/>
            <person name="Liu Y."/>
            <person name="Xu W."/>
            <person name="Pan J."/>
            <person name="Luo Z.H."/>
            <person name="Li M."/>
        </authorList>
    </citation>
    <scope>NUCLEOTIDE SEQUENCE [LARGE SCALE GENOMIC DNA]</scope>
    <source>
        <strain evidence="4">SpSt-143</strain>
    </source>
</reference>
<name>A0A7V2AZ54_RHOMR</name>
<evidence type="ECO:0000256" key="2">
    <source>
        <dbReference type="SAM" id="SignalP"/>
    </source>
</evidence>
<dbReference type="InterPro" id="IPR050245">
    <property type="entry name" value="PrsA_foldase"/>
</dbReference>
<feature type="chain" id="PRO_5031310044" description="PpiC domain-containing protein" evidence="2">
    <location>
        <begin position="25"/>
        <end position="595"/>
    </location>
</feature>
<evidence type="ECO:0000313" key="4">
    <source>
        <dbReference type="EMBL" id="HER95314.1"/>
    </source>
</evidence>
<organism evidence="4">
    <name type="scientific">Rhodothermus marinus</name>
    <name type="common">Rhodothermus obamensis</name>
    <dbReference type="NCBI Taxonomy" id="29549"/>
    <lineage>
        <taxon>Bacteria</taxon>
        <taxon>Pseudomonadati</taxon>
        <taxon>Rhodothermota</taxon>
        <taxon>Rhodothermia</taxon>
        <taxon>Rhodothermales</taxon>
        <taxon>Rhodothermaceae</taxon>
        <taxon>Rhodothermus</taxon>
    </lineage>
</organism>
<evidence type="ECO:0000256" key="1">
    <source>
        <dbReference type="PROSITE-ProRule" id="PRU00278"/>
    </source>
</evidence>
<comment type="caution">
    <text evidence="4">The sequence shown here is derived from an EMBL/GenBank/DDBJ whole genome shotgun (WGS) entry which is preliminary data.</text>
</comment>
<dbReference type="PROSITE" id="PS50198">
    <property type="entry name" value="PPIC_PPIASE_2"/>
    <property type="match status" value="1"/>
</dbReference>
<dbReference type="InterPro" id="IPR046357">
    <property type="entry name" value="PPIase_dom_sf"/>
</dbReference>
<accession>A0A7V2AZ54</accession>
<dbReference type="AlphaFoldDB" id="A0A7V2AZ54"/>
<evidence type="ECO:0000259" key="3">
    <source>
        <dbReference type="PROSITE" id="PS50198"/>
    </source>
</evidence>
<protein>
    <recommendedName>
        <fullName evidence="3">PpiC domain-containing protein</fullName>
    </recommendedName>
</protein>
<dbReference type="InterPro" id="IPR000297">
    <property type="entry name" value="PPIase_PpiC"/>
</dbReference>
<dbReference type="PANTHER" id="PTHR47245:SF2">
    <property type="entry name" value="PEPTIDYL-PROLYL CIS-TRANS ISOMERASE HP_0175-RELATED"/>
    <property type="match status" value="1"/>
</dbReference>
<keyword evidence="2" id="KW-0732">Signal</keyword>
<dbReference type="Gene3D" id="3.10.50.40">
    <property type="match status" value="1"/>
</dbReference>
<feature type="domain" description="PpiC" evidence="3">
    <location>
        <begin position="138"/>
        <end position="228"/>
    </location>
</feature>
<dbReference type="PANTHER" id="PTHR47245">
    <property type="entry name" value="PEPTIDYLPROLYL ISOMERASE"/>
    <property type="match status" value="1"/>
</dbReference>
<feature type="signal peptide" evidence="2">
    <location>
        <begin position="1"/>
        <end position="24"/>
    </location>
</feature>
<dbReference type="SUPFAM" id="SSF54534">
    <property type="entry name" value="FKBP-like"/>
    <property type="match status" value="1"/>
</dbReference>
<dbReference type="EMBL" id="DSGB01000003">
    <property type="protein sequence ID" value="HER95314.1"/>
    <property type="molecule type" value="Genomic_DNA"/>
</dbReference>
<keyword evidence="1" id="KW-0697">Rotamase</keyword>